<dbReference type="STRING" id="371731.Rsw2DRAFT_2059"/>
<dbReference type="Proteomes" id="UP000010121">
    <property type="component" value="Unassembled WGS sequence"/>
</dbReference>
<evidence type="ECO:0000256" key="1">
    <source>
        <dbReference type="ARBA" id="ARBA00004613"/>
    </source>
</evidence>
<dbReference type="InterPro" id="IPR028974">
    <property type="entry name" value="TSP_type-3_rpt"/>
</dbReference>
<feature type="chain" id="PRO_5002992046" description="LTD domain-containing protein" evidence="5">
    <location>
        <begin position="27"/>
        <end position="210"/>
    </location>
</feature>
<evidence type="ECO:0000256" key="2">
    <source>
        <dbReference type="ARBA" id="ARBA00022525"/>
    </source>
</evidence>
<evidence type="ECO:0000313" key="6">
    <source>
        <dbReference type="EMBL" id="EEW25079.1"/>
    </source>
</evidence>
<keyword evidence="7" id="KW-1185">Reference proteome</keyword>
<proteinExistence type="predicted"/>
<dbReference type="EMBL" id="ACYY01000012">
    <property type="protein sequence ID" value="EEW25079.1"/>
    <property type="molecule type" value="Genomic_DNA"/>
</dbReference>
<protein>
    <recommendedName>
        <fullName evidence="8">LTD domain-containing protein</fullName>
    </recommendedName>
</protein>
<evidence type="ECO:0000256" key="5">
    <source>
        <dbReference type="SAM" id="SignalP"/>
    </source>
</evidence>
<reference evidence="6 7" key="1">
    <citation type="submission" date="2009-08" db="EMBL/GenBank/DDBJ databases">
        <title>The draft genome of Rhodobacter sp. SW2.</title>
        <authorList>
            <consortium name="US DOE Joint Genome Institute (JGI-PGF)"/>
            <person name="Lucas S."/>
            <person name="Copeland A."/>
            <person name="Lapidus A."/>
            <person name="Glavina del Rio T."/>
            <person name="Tice H."/>
            <person name="Bruce D."/>
            <person name="Goodwin L."/>
            <person name="Pitluck S."/>
            <person name="Larimer F."/>
            <person name="Land M.L."/>
            <person name="Hauser L."/>
            <person name="Emerson D."/>
        </authorList>
    </citation>
    <scope>NUCLEOTIDE SEQUENCE [LARGE SCALE GENOMIC DNA]</scope>
    <source>
        <strain evidence="6 7">SW2</strain>
    </source>
</reference>
<evidence type="ECO:0000313" key="7">
    <source>
        <dbReference type="Proteomes" id="UP000010121"/>
    </source>
</evidence>
<organism evidence="6 7">
    <name type="scientific">Rhodobacter ferrooxidans</name>
    <dbReference type="NCBI Taxonomy" id="371731"/>
    <lineage>
        <taxon>Bacteria</taxon>
        <taxon>Pseudomonadati</taxon>
        <taxon>Pseudomonadota</taxon>
        <taxon>Alphaproteobacteria</taxon>
        <taxon>Rhodobacterales</taxon>
        <taxon>Rhodobacter group</taxon>
        <taxon>Rhodobacter</taxon>
    </lineage>
</organism>
<keyword evidence="2" id="KW-0964">Secreted</keyword>
<accession>C8S1Y1</accession>
<evidence type="ECO:0000256" key="3">
    <source>
        <dbReference type="ARBA" id="ARBA00022729"/>
    </source>
</evidence>
<dbReference type="RefSeq" id="WP_008030666.1">
    <property type="nucleotide sequence ID" value="NZ_ACYY01000012.1"/>
</dbReference>
<dbReference type="SUPFAM" id="SSF103647">
    <property type="entry name" value="TSP type-3 repeat"/>
    <property type="match status" value="1"/>
</dbReference>
<gene>
    <name evidence="6" type="ORF">Rsw2DRAFT_2059</name>
</gene>
<name>C8S1Y1_9RHOB</name>
<dbReference type="OrthoDB" id="7833341at2"/>
<keyword evidence="4" id="KW-0106">Calcium</keyword>
<keyword evidence="3 5" id="KW-0732">Signal</keyword>
<dbReference type="Pfam" id="PF18884">
    <property type="entry name" value="TSP3_bac"/>
    <property type="match status" value="1"/>
</dbReference>
<dbReference type="GO" id="GO:0005509">
    <property type="term" value="F:calcium ion binding"/>
    <property type="evidence" value="ECO:0007669"/>
    <property type="project" value="InterPro"/>
</dbReference>
<comment type="subcellular location">
    <subcellularLocation>
        <location evidence="1">Secreted</location>
    </subcellularLocation>
</comment>
<dbReference type="AlphaFoldDB" id="C8S1Y1"/>
<comment type="caution">
    <text evidence="6">The sequence shown here is derived from an EMBL/GenBank/DDBJ whole genome shotgun (WGS) entry which is preliminary data.</text>
</comment>
<dbReference type="eggNOG" id="ENOG50323S1">
    <property type="taxonomic scope" value="Bacteria"/>
</dbReference>
<feature type="signal peptide" evidence="5">
    <location>
        <begin position="1"/>
        <end position="26"/>
    </location>
</feature>
<dbReference type="InterPro" id="IPR059100">
    <property type="entry name" value="TSP3_bac"/>
</dbReference>
<evidence type="ECO:0000256" key="4">
    <source>
        <dbReference type="ARBA" id="ARBA00022837"/>
    </source>
</evidence>
<sequence>MTLKKHISTLALVSILGLTLANPGFSQTTTDTDGDGVPDASEVLLGTDPMVADTDGDGQNDLADTDPAFMANPMDMTGAPATFAIKEALVENNYDYAAKKDATDHLELLVTNSGSAPMSGFSIYYSVTDADSGKVEGTFRKLDGFSVPAGGEARIHFDDGAVAGHFRANPNSIYITSEAAKTVSFVLKADGFVPVSVDVAKDKGGAEAAD</sequence>
<evidence type="ECO:0008006" key="8">
    <source>
        <dbReference type="Google" id="ProtNLM"/>
    </source>
</evidence>